<name>A0A450ZNB5_9GAMM</name>
<evidence type="ECO:0000313" key="4">
    <source>
        <dbReference type="EMBL" id="VFK56640.1"/>
    </source>
</evidence>
<dbReference type="EMBL" id="CAADFV010000042">
    <property type="protein sequence ID" value="VFK56640.1"/>
    <property type="molecule type" value="Genomic_DNA"/>
</dbReference>
<keyword evidence="1" id="KW-1133">Transmembrane helix</keyword>
<reference evidence="3" key="1">
    <citation type="submission" date="2019-02" db="EMBL/GenBank/DDBJ databases">
        <authorList>
            <person name="Gruber-Vodicka R. H."/>
            <person name="Seah K. B. B."/>
        </authorList>
    </citation>
    <scope>NUCLEOTIDE SEQUENCE</scope>
    <source>
        <strain evidence="3">BECK_BY1</strain>
        <strain evidence="4">BECK_BY2</strain>
        <strain evidence="2">BECK_BY3</strain>
    </source>
</reference>
<keyword evidence="1" id="KW-0472">Membrane</keyword>
<dbReference type="EMBL" id="CAADFX010000030">
    <property type="protein sequence ID" value="VFK55274.1"/>
    <property type="molecule type" value="Genomic_DNA"/>
</dbReference>
<dbReference type="EMBL" id="CAADFY010000042">
    <property type="protein sequence ID" value="VFK54378.1"/>
    <property type="molecule type" value="Genomic_DNA"/>
</dbReference>
<gene>
    <name evidence="3" type="ORF">BECKTUN1418D_GA0071000_10307</name>
    <name evidence="4" type="ORF">BECKTUN1418E_GA0071001_10424</name>
    <name evidence="2" type="ORF">BECKTUN1418F_GA0071002_10424</name>
</gene>
<sequence>MPAIAGIQSILILINPFLLLALFGVNLFISRLVLQMSQILRALY</sequence>
<organism evidence="3">
    <name type="scientific">Candidatus Kentrum sp. TUN</name>
    <dbReference type="NCBI Taxonomy" id="2126343"/>
    <lineage>
        <taxon>Bacteria</taxon>
        <taxon>Pseudomonadati</taxon>
        <taxon>Pseudomonadota</taxon>
        <taxon>Gammaproteobacteria</taxon>
        <taxon>Candidatus Kentrum</taxon>
    </lineage>
</organism>
<protein>
    <submittedName>
        <fullName evidence="3">Uncharacterized protein</fullName>
    </submittedName>
</protein>
<dbReference type="AlphaFoldDB" id="A0A450ZNB5"/>
<feature type="transmembrane region" description="Helical" evidence="1">
    <location>
        <begin position="6"/>
        <end position="29"/>
    </location>
</feature>
<evidence type="ECO:0000256" key="1">
    <source>
        <dbReference type="SAM" id="Phobius"/>
    </source>
</evidence>
<evidence type="ECO:0000313" key="3">
    <source>
        <dbReference type="EMBL" id="VFK55274.1"/>
    </source>
</evidence>
<evidence type="ECO:0000313" key="2">
    <source>
        <dbReference type="EMBL" id="VFK54378.1"/>
    </source>
</evidence>
<proteinExistence type="predicted"/>
<keyword evidence="1" id="KW-0812">Transmembrane</keyword>
<accession>A0A450ZNB5</accession>